<protein>
    <submittedName>
        <fullName evidence="1">Uncharacterized protein</fullName>
    </submittedName>
</protein>
<organism evidence="1 2">
    <name type="scientific">Granulicella mallensis (strain ATCC BAA-1857 / DSM 23137 / MP5ACTX8)</name>
    <dbReference type="NCBI Taxonomy" id="682795"/>
    <lineage>
        <taxon>Bacteria</taxon>
        <taxon>Pseudomonadati</taxon>
        <taxon>Acidobacteriota</taxon>
        <taxon>Terriglobia</taxon>
        <taxon>Terriglobales</taxon>
        <taxon>Acidobacteriaceae</taxon>
        <taxon>Granulicella</taxon>
    </lineage>
</organism>
<evidence type="ECO:0000313" key="1">
    <source>
        <dbReference type="EMBL" id="AEU35452.1"/>
    </source>
</evidence>
<dbReference type="AlphaFoldDB" id="G8NW32"/>
<sequence>MKYEEFKEEIKAIAEIADSVPQSFKERCFEVLLQNLLASTPSTATAALPPVQQPPADTNDVKPPVGVNGTIPTPSQVKVLMQKTGLTQEDLSAVLMYEDQSVLFVHEPQTTKVARGQVEWALLLALKNGIESNVLSADPEKIRSVCQEKGFYDKANFIKNFKGTTTAGYFTGAMEAQGEAQKLTTEGMKELAKVVKDLSAAS</sequence>
<dbReference type="STRING" id="682795.AciX8_1107"/>
<accession>G8NW32</accession>
<gene>
    <name evidence="1" type="ordered locus">AciX8_1107</name>
</gene>
<proteinExistence type="predicted"/>
<dbReference type="KEGG" id="gma:AciX8_1107"/>
<dbReference type="EMBL" id="CP003130">
    <property type="protein sequence ID" value="AEU35452.1"/>
    <property type="molecule type" value="Genomic_DNA"/>
</dbReference>
<dbReference type="RefSeq" id="WP_014264332.1">
    <property type="nucleotide sequence ID" value="NC_016631.1"/>
</dbReference>
<dbReference type="Proteomes" id="UP000007113">
    <property type="component" value="Chromosome"/>
</dbReference>
<dbReference type="OrthoDB" id="9845310at2"/>
<keyword evidence="2" id="KW-1185">Reference proteome</keyword>
<name>G8NW32_GRAMM</name>
<evidence type="ECO:0000313" key="2">
    <source>
        <dbReference type="Proteomes" id="UP000007113"/>
    </source>
</evidence>
<reference evidence="1 2" key="1">
    <citation type="submission" date="2011-11" db="EMBL/GenBank/DDBJ databases">
        <title>Complete sequence of Granulicella mallensis MP5ACTX8.</title>
        <authorList>
            <consortium name="US DOE Joint Genome Institute"/>
            <person name="Lucas S."/>
            <person name="Copeland A."/>
            <person name="Lapidus A."/>
            <person name="Cheng J.-F."/>
            <person name="Goodwin L."/>
            <person name="Pitluck S."/>
            <person name="Peters L."/>
            <person name="Lu M."/>
            <person name="Detter J.C."/>
            <person name="Han C."/>
            <person name="Tapia R."/>
            <person name="Land M."/>
            <person name="Hauser L."/>
            <person name="Kyrpides N."/>
            <person name="Ivanova N."/>
            <person name="Mikhailova N."/>
            <person name="Pagani I."/>
            <person name="Rawat S."/>
            <person name="Mannisto M."/>
            <person name="Haggblom M."/>
            <person name="Woyke T."/>
        </authorList>
    </citation>
    <scope>NUCLEOTIDE SEQUENCE [LARGE SCALE GENOMIC DNA]</scope>
    <source>
        <strain evidence="2">ATCC BAA-1857 / DSM 23137 / MP5ACTX8</strain>
    </source>
</reference>
<dbReference type="HOGENOM" id="CLU_1353040_0_0_0"/>